<evidence type="ECO:0000313" key="1">
    <source>
        <dbReference type="EMBL" id="GCC37483.1"/>
    </source>
</evidence>
<name>A0A401T482_CHIPU</name>
<accession>A0A401T482</accession>
<proteinExistence type="predicted"/>
<comment type="caution">
    <text evidence="1">The sequence shown here is derived from an EMBL/GenBank/DDBJ whole genome shotgun (WGS) entry which is preliminary data.</text>
</comment>
<organism evidence="1 2">
    <name type="scientific">Chiloscyllium punctatum</name>
    <name type="common">Brownbanded bambooshark</name>
    <name type="synonym">Hemiscyllium punctatum</name>
    <dbReference type="NCBI Taxonomy" id="137246"/>
    <lineage>
        <taxon>Eukaryota</taxon>
        <taxon>Metazoa</taxon>
        <taxon>Chordata</taxon>
        <taxon>Craniata</taxon>
        <taxon>Vertebrata</taxon>
        <taxon>Chondrichthyes</taxon>
        <taxon>Elasmobranchii</taxon>
        <taxon>Galeomorphii</taxon>
        <taxon>Galeoidea</taxon>
        <taxon>Orectolobiformes</taxon>
        <taxon>Hemiscylliidae</taxon>
        <taxon>Chiloscyllium</taxon>
    </lineage>
</organism>
<protein>
    <submittedName>
        <fullName evidence="1">Uncharacterized protein</fullName>
    </submittedName>
</protein>
<gene>
    <name evidence="1" type="ORF">chiPu_0015987</name>
</gene>
<keyword evidence="2" id="KW-1185">Reference proteome</keyword>
<reference evidence="1 2" key="1">
    <citation type="journal article" date="2018" name="Nat. Ecol. Evol.">
        <title>Shark genomes provide insights into elasmobranch evolution and the origin of vertebrates.</title>
        <authorList>
            <person name="Hara Y"/>
            <person name="Yamaguchi K"/>
            <person name="Onimaru K"/>
            <person name="Kadota M"/>
            <person name="Koyanagi M"/>
            <person name="Keeley SD"/>
            <person name="Tatsumi K"/>
            <person name="Tanaka K"/>
            <person name="Motone F"/>
            <person name="Kageyama Y"/>
            <person name="Nozu R"/>
            <person name="Adachi N"/>
            <person name="Nishimura O"/>
            <person name="Nakagawa R"/>
            <person name="Tanegashima C"/>
            <person name="Kiyatake I"/>
            <person name="Matsumoto R"/>
            <person name="Murakumo K"/>
            <person name="Nishida K"/>
            <person name="Terakita A"/>
            <person name="Kuratani S"/>
            <person name="Sato K"/>
            <person name="Hyodo S Kuraku.S."/>
        </authorList>
    </citation>
    <scope>NUCLEOTIDE SEQUENCE [LARGE SCALE GENOMIC DNA]</scope>
</reference>
<dbReference type="AlphaFoldDB" id="A0A401T482"/>
<sequence length="110" mass="12850">MAPNLIRYQRQAQTHNMTVRAEFVLESKSDVTLQKQIFQFHCHYDDNQYTEYIVHRTCTQKPREDGIAILTVSEQGTLVTESECIFWRHQEDGAEGDGRFTMVLLNKLIS</sequence>
<dbReference type="EMBL" id="BEZZ01001007">
    <property type="protein sequence ID" value="GCC37483.1"/>
    <property type="molecule type" value="Genomic_DNA"/>
</dbReference>
<dbReference type="Proteomes" id="UP000287033">
    <property type="component" value="Unassembled WGS sequence"/>
</dbReference>
<evidence type="ECO:0000313" key="2">
    <source>
        <dbReference type="Proteomes" id="UP000287033"/>
    </source>
</evidence>